<organism evidence="7 8">
    <name type="scientific">Reticulomyxa filosa</name>
    <dbReference type="NCBI Taxonomy" id="46433"/>
    <lineage>
        <taxon>Eukaryota</taxon>
        <taxon>Sar</taxon>
        <taxon>Rhizaria</taxon>
        <taxon>Retaria</taxon>
        <taxon>Foraminifera</taxon>
        <taxon>Monothalamids</taxon>
        <taxon>Reticulomyxidae</taxon>
        <taxon>Reticulomyxa</taxon>
    </lineage>
</organism>
<dbReference type="GO" id="GO:0016874">
    <property type="term" value="F:ligase activity"/>
    <property type="evidence" value="ECO:0007669"/>
    <property type="project" value="UniProtKB-KW"/>
</dbReference>
<evidence type="ECO:0000313" key="7">
    <source>
        <dbReference type="EMBL" id="ETO32600.1"/>
    </source>
</evidence>
<dbReference type="PANTHER" id="PTHR43585:SF2">
    <property type="entry name" value="ATP-GRASP ENZYME FSQD"/>
    <property type="match status" value="1"/>
</dbReference>
<sequence>MIQMSVDLNEIPKVWQTQQQKTMITAIGTVTRPSVWKNYQKIVLFLGGSETKHEYLAKEFLKHCKTEQTIESFLEQPTTDTALCFKSLSTSQCHDYGVKVISSFLLSRGYQVVVACPLMDNLIPFTDQMNRLWNLPGNDVRTSQFRRNKYLMHHAIQQGKCDPSFDNTSHEWMSEDDNNDDDNDYEDDEDDEDNDNNNDDDDDNDNDDNDDDGNDGDNDDNDDERDTKNWEKADEKKEETSTLSVPTLKKIRYGKHFEIFQVPLDAEEFDELLSSNDMAYPVVVKPPASAGTEGVRLVHNFEALCTVLDQYLLQTNFEHDVNESLLIMEYLQGFEYVVNCVSVNGVHKCTDMWYANTFDANAIMDNDIPHCFRYDYQQFITAPNSDWNNYQCRRVIEYTFDVITLLGVSYGCSHVELTYLPSEDTVCLIELNARMHGDLPRSTSLVGYDQLSVLALSYMLPAKFLSDIPTIYHDIGTEANRRSFAFDHDTEIVNTSLPNIFVLDYFFFFSFVKKYMYIWVYLCDWGVVKKNNQIQLSSLNRCLFKLQKKKKNLLNNNDNDNSNTLNLESSSKTASNFGPVPLNPYCNKTVRAIFLCAERDGYFNFDTLHKISKLETFKRFARSLRYVLEQYLELDHLTQYVLTERKKKFQSEKESQRKTFNASGEEYLYLEDNHQDEKIMQTLTFEHVYNDCLQRLKESYQINKTIDLLTSPGCIVLQGVVDAVVQDTHTIRKLESNDNENGLYEYF</sequence>
<gene>
    <name evidence="7" type="ORF">RFI_04517</name>
</gene>
<evidence type="ECO:0000256" key="2">
    <source>
        <dbReference type="ARBA" id="ARBA00022741"/>
    </source>
</evidence>
<dbReference type="Gene3D" id="3.30.470.20">
    <property type="entry name" value="ATP-grasp fold, B domain"/>
    <property type="match status" value="1"/>
</dbReference>
<evidence type="ECO:0000259" key="6">
    <source>
        <dbReference type="PROSITE" id="PS50975"/>
    </source>
</evidence>
<dbReference type="InterPro" id="IPR005479">
    <property type="entry name" value="CPAse_ATP-bd"/>
</dbReference>
<keyword evidence="1" id="KW-0436">Ligase</keyword>
<dbReference type="OrthoDB" id="434648at2759"/>
<dbReference type="InterPro" id="IPR011761">
    <property type="entry name" value="ATP-grasp"/>
</dbReference>
<feature type="region of interest" description="Disordered" evidence="5">
    <location>
        <begin position="160"/>
        <end position="243"/>
    </location>
</feature>
<dbReference type="GO" id="GO:0005524">
    <property type="term" value="F:ATP binding"/>
    <property type="evidence" value="ECO:0007669"/>
    <property type="project" value="UniProtKB-UniRule"/>
</dbReference>
<accession>X6P226</accession>
<dbReference type="EMBL" id="ASPP01004065">
    <property type="protein sequence ID" value="ETO32600.1"/>
    <property type="molecule type" value="Genomic_DNA"/>
</dbReference>
<evidence type="ECO:0000256" key="1">
    <source>
        <dbReference type="ARBA" id="ARBA00022598"/>
    </source>
</evidence>
<evidence type="ECO:0000256" key="3">
    <source>
        <dbReference type="ARBA" id="ARBA00022840"/>
    </source>
</evidence>
<keyword evidence="3 4" id="KW-0067">ATP-binding</keyword>
<dbReference type="SUPFAM" id="SSF56059">
    <property type="entry name" value="Glutathione synthetase ATP-binding domain-like"/>
    <property type="match status" value="1"/>
</dbReference>
<proteinExistence type="predicted"/>
<dbReference type="PANTHER" id="PTHR43585">
    <property type="entry name" value="FUMIPYRROLE BIOSYNTHESIS PROTEIN C"/>
    <property type="match status" value="1"/>
</dbReference>
<evidence type="ECO:0000313" key="8">
    <source>
        <dbReference type="Proteomes" id="UP000023152"/>
    </source>
</evidence>
<evidence type="ECO:0000256" key="5">
    <source>
        <dbReference type="SAM" id="MobiDB-lite"/>
    </source>
</evidence>
<dbReference type="AlphaFoldDB" id="X6P226"/>
<reference evidence="7 8" key="1">
    <citation type="journal article" date="2013" name="Curr. Biol.">
        <title>The Genome of the Foraminiferan Reticulomyxa filosa.</title>
        <authorList>
            <person name="Glockner G."/>
            <person name="Hulsmann N."/>
            <person name="Schleicher M."/>
            <person name="Noegel A.A."/>
            <person name="Eichinger L."/>
            <person name="Gallinger C."/>
            <person name="Pawlowski J."/>
            <person name="Sierra R."/>
            <person name="Euteneuer U."/>
            <person name="Pillet L."/>
            <person name="Moustafa A."/>
            <person name="Platzer M."/>
            <person name="Groth M."/>
            <person name="Szafranski K."/>
            <person name="Schliwa M."/>
        </authorList>
    </citation>
    <scope>NUCLEOTIDE SEQUENCE [LARGE SCALE GENOMIC DNA]</scope>
</reference>
<feature type="compositionally biased region" description="Acidic residues" evidence="5">
    <location>
        <begin position="174"/>
        <end position="224"/>
    </location>
</feature>
<protein>
    <recommendedName>
        <fullName evidence="6">ATP-grasp domain-containing protein</fullName>
    </recommendedName>
</protein>
<keyword evidence="8" id="KW-1185">Reference proteome</keyword>
<name>X6P226_RETFI</name>
<dbReference type="GO" id="GO:0046872">
    <property type="term" value="F:metal ion binding"/>
    <property type="evidence" value="ECO:0007669"/>
    <property type="project" value="InterPro"/>
</dbReference>
<dbReference type="InterPro" id="IPR052032">
    <property type="entry name" value="ATP-dep_AA_Ligase"/>
</dbReference>
<feature type="domain" description="ATP-grasp" evidence="6">
    <location>
        <begin position="237"/>
        <end position="459"/>
    </location>
</feature>
<dbReference type="Proteomes" id="UP000023152">
    <property type="component" value="Unassembled WGS sequence"/>
</dbReference>
<dbReference type="Pfam" id="PF02786">
    <property type="entry name" value="CPSase_L_D2"/>
    <property type="match status" value="1"/>
</dbReference>
<dbReference type="PROSITE" id="PS50975">
    <property type="entry name" value="ATP_GRASP"/>
    <property type="match status" value="1"/>
</dbReference>
<evidence type="ECO:0000256" key="4">
    <source>
        <dbReference type="PROSITE-ProRule" id="PRU00409"/>
    </source>
</evidence>
<keyword evidence="2 4" id="KW-0547">Nucleotide-binding</keyword>
<comment type="caution">
    <text evidence="7">The sequence shown here is derived from an EMBL/GenBank/DDBJ whole genome shotgun (WGS) entry which is preliminary data.</text>
</comment>
<feature type="compositionally biased region" description="Basic and acidic residues" evidence="5">
    <location>
        <begin position="225"/>
        <end position="240"/>
    </location>
</feature>